<comment type="caution">
    <text evidence="1">The sequence shown here is derived from an EMBL/GenBank/DDBJ whole genome shotgun (WGS) entry which is preliminary data.</text>
</comment>
<protein>
    <submittedName>
        <fullName evidence="1">Uncharacterized protein</fullName>
    </submittedName>
</protein>
<organism evidence="1 2">
    <name type="scientific">Streblomastix strix</name>
    <dbReference type="NCBI Taxonomy" id="222440"/>
    <lineage>
        <taxon>Eukaryota</taxon>
        <taxon>Metamonada</taxon>
        <taxon>Preaxostyla</taxon>
        <taxon>Oxymonadida</taxon>
        <taxon>Streblomastigidae</taxon>
        <taxon>Streblomastix</taxon>
    </lineage>
</organism>
<feature type="non-terminal residue" evidence="1">
    <location>
        <position position="55"/>
    </location>
</feature>
<reference evidence="1 2" key="1">
    <citation type="submission" date="2019-03" db="EMBL/GenBank/DDBJ databases">
        <title>Single cell metagenomics reveals metabolic interactions within the superorganism composed of flagellate Streblomastix strix and complex community of Bacteroidetes bacteria on its surface.</title>
        <authorList>
            <person name="Treitli S.C."/>
            <person name="Kolisko M."/>
            <person name="Husnik F."/>
            <person name="Keeling P."/>
            <person name="Hampl V."/>
        </authorList>
    </citation>
    <scope>NUCLEOTIDE SEQUENCE [LARGE SCALE GENOMIC DNA]</scope>
    <source>
        <strain evidence="1">ST1C</strain>
    </source>
</reference>
<gene>
    <name evidence="1" type="ORF">EZS28_031096</name>
</gene>
<evidence type="ECO:0000313" key="1">
    <source>
        <dbReference type="EMBL" id="KAA6373377.1"/>
    </source>
</evidence>
<sequence length="55" mass="6514">MTTIETIKETFNETLNETTQIEPFNSTKQERPKKYIDTAQAMIAVREQRKNARIR</sequence>
<dbReference type="Proteomes" id="UP000324800">
    <property type="component" value="Unassembled WGS sequence"/>
</dbReference>
<evidence type="ECO:0000313" key="2">
    <source>
        <dbReference type="Proteomes" id="UP000324800"/>
    </source>
</evidence>
<accession>A0A5J4USJ1</accession>
<dbReference type="AlphaFoldDB" id="A0A5J4USJ1"/>
<proteinExistence type="predicted"/>
<name>A0A5J4USJ1_9EUKA</name>
<dbReference type="EMBL" id="SNRW01012805">
    <property type="protein sequence ID" value="KAA6373377.1"/>
    <property type="molecule type" value="Genomic_DNA"/>
</dbReference>